<dbReference type="Pfam" id="PF14449">
    <property type="entry name" value="PT-TG"/>
    <property type="match status" value="1"/>
</dbReference>
<organism evidence="4 5">
    <name type="scientific">Bacillus cytotoxicus (strain DSM 22905 / CIP 110041 / 391-98 / NVH 391-98)</name>
    <dbReference type="NCBI Taxonomy" id="315749"/>
    <lineage>
        <taxon>Bacteria</taxon>
        <taxon>Bacillati</taxon>
        <taxon>Bacillota</taxon>
        <taxon>Bacilli</taxon>
        <taxon>Bacillales</taxon>
        <taxon>Bacillaceae</taxon>
        <taxon>Bacillus</taxon>
        <taxon>Bacillus cereus group</taxon>
    </lineage>
</organism>
<evidence type="ECO:0000313" key="4">
    <source>
        <dbReference type="EMBL" id="ABS21310.1"/>
    </source>
</evidence>
<name>A7GMF2_BACCN</name>
<comment type="subcellular location">
    <subcellularLocation>
        <location evidence="1">Secreted</location>
    </subcellularLocation>
</comment>
<dbReference type="Proteomes" id="UP000002300">
    <property type="component" value="Chromosome"/>
</dbReference>
<keyword evidence="2" id="KW-0964">Secreted</keyword>
<dbReference type="AlphaFoldDB" id="A7GMF2"/>
<dbReference type="RefSeq" id="WP_011984063.1">
    <property type="nucleotide sequence ID" value="NC_009674.1"/>
</dbReference>
<dbReference type="STRING" id="315749.Bcer98_0981"/>
<gene>
    <name evidence="4" type="ordered locus">Bcer98_0981</name>
</gene>
<evidence type="ECO:0000313" key="5">
    <source>
        <dbReference type="Proteomes" id="UP000002300"/>
    </source>
</evidence>
<evidence type="ECO:0000259" key="3">
    <source>
        <dbReference type="Pfam" id="PF14449"/>
    </source>
</evidence>
<dbReference type="HOGENOM" id="CLU_100882_0_0_9"/>
<protein>
    <recommendedName>
        <fullName evidence="3">Pre-toxin TG domain-containing protein</fullName>
    </recommendedName>
</protein>
<keyword evidence="5" id="KW-1185">Reference proteome</keyword>
<proteinExistence type="predicted"/>
<dbReference type="KEGG" id="bcy:Bcer98_0981"/>
<dbReference type="GeneID" id="92823103"/>
<accession>A7GMF2</accession>
<dbReference type="EMBL" id="CP000764">
    <property type="protein sequence ID" value="ABS21310.1"/>
    <property type="molecule type" value="Genomic_DNA"/>
</dbReference>
<feature type="domain" description="Pre-toxin TG" evidence="3">
    <location>
        <begin position="106"/>
        <end position="178"/>
    </location>
</feature>
<reference evidence="4 5" key="1">
    <citation type="journal article" date="2008" name="Chem. Biol. Interact.">
        <title>Extending the Bacillus cereus group genomics to putative food-borne pathogens of different toxicity.</title>
        <authorList>
            <person name="Lapidus A."/>
            <person name="Goltsman E."/>
            <person name="Auger S."/>
            <person name="Galleron N."/>
            <person name="Segurens B."/>
            <person name="Dossat C."/>
            <person name="Land M.L."/>
            <person name="Broussolle V."/>
            <person name="Brillard J."/>
            <person name="Guinebretiere M.H."/>
            <person name="Sanchis V."/>
            <person name="Nguen-The C."/>
            <person name="Lereclus D."/>
            <person name="Richardson P."/>
            <person name="Wincker P."/>
            <person name="Weissenbach J."/>
            <person name="Ehrlich S.D."/>
            <person name="Sorokin A."/>
        </authorList>
    </citation>
    <scope>NUCLEOTIDE SEQUENCE [LARGE SCALE GENOMIC DNA]</scope>
    <source>
        <strain evidence="5">DSM 22905 / CIP 110041 / 391-98 / NVH 391-98</strain>
    </source>
</reference>
<dbReference type="GO" id="GO:0005576">
    <property type="term" value="C:extracellular region"/>
    <property type="evidence" value="ECO:0007669"/>
    <property type="project" value="UniProtKB-SubCell"/>
</dbReference>
<dbReference type="InterPro" id="IPR027797">
    <property type="entry name" value="PT-TG_dom"/>
</dbReference>
<evidence type="ECO:0000256" key="2">
    <source>
        <dbReference type="ARBA" id="ARBA00022525"/>
    </source>
</evidence>
<sequence length="186" mass="20145">MPLKKAGAPLHELTVKVDGIYNSVSAHMVEAQKPFSTTYTDMMSGLDVANNIMGAANKLASHKVDIPAATRNIGNIDLRNSLRDFGVPPEKMEAYLAEEKKTNEQISFMLDITPGVGAIKEGTQMIMGKNPLTKEQYGLDDYAWGTLAVVSGGTSKVVGRVFGKVGDLEKKANNLEKAAKNIKYEI</sequence>
<evidence type="ECO:0000256" key="1">
    <source>
        <dbReference type="ARBA" id="ARBA00004613"/>
    </source>
</evidence>